<dbReference type="Gene3D" id="3.30.160.20">
    <property type="match status" value="1"/>
</dbReference>
<dbReference type="Proteomes" id="UP001438707">
    <property type="component" value="Unassembled WGS sequence"/>
</dbReference>
<organism evidence="4 5">
    <name type="scientific">Apatococcus lobatus</name>
    <dbReference type="NCBI Taxonomy" id="904363"/>
    <lineage>
        <taxon>Eukaryota</taxon>
        <taxon>Viridiplantae</taxon>
        <taxon>Chlorophyta</taxon>
        <taxon>core chlorophytes</taxon>
        <taxon>Trebouxiophyceae</taxon>
        <taxon>Chlorellales</taxon>
        <taxon>Chlorellaceae</taxon>
        <taxon>Apatococcus</taxon>
    </lineage>
</organism>
<evidence type="ECO:0000313" key="4">
    <source>
        <dbReference type="EMBL" id="KAK9844682.1"/>
    </source>
</evidence>
<feature type="region of interest" description="Disordered" evidence="2">
    <location>
        <begin position="103"/>
        <end position="131"/>
    </location>
</feature>
<keyword evidence="1" id="KW-0694">RNA-binding</keyword>
<dbReference type="Pfam" id="PF00035">
    <property type="entry name" value="dsrm"/>
    <property type="match status" value="1"/>
</dbReference>
<gene>
    <name evidence="4" type="ORF">WJX74_005471</name>
</gene>
<protein>
    <recommendedName>
        <fullName evidence="3">DRBM domain-containing protein</fullName>
    </recommendedName>
</protein>
<dbReference type="SMART" id="SM00358">
    <property type="entry name" value="DSRM"/>
    <property type="match status" value="1"/>
</dbReference>
<feature type="domain" description="DRBM" evidence="3">
    <location>
        <begin position="9"/>
        <end position="85"/>
    </location>
</feature>
<dbReference type="InterPro" id="IPR014720">
    <property type="entry name" value="dsRBD_dom"/>
</dbReference>
<sequence length="193" mass="20950">MNPALGGKTAKSVLNELYQKHPHMIRAPTYETKQDSDLPGTTFTCQVDLPAIPGAFAGGKFKGNARSKKVAEQTAAESALRYVHEKAEWVLLGQTSFGLSTIGHSPNRTASESQVASTTTSSETSSEEQLAAEMEAVDRDGLDKPALMKKLAELEQENRMFRLALSKEHDLRKQVAALLTSQPTTFASAMRPS</sequence>
<evidence type="ECO:0000256" key="2">
    <source>
        <dbReference type="SAM" id="MobiDB-lite"/>
    </source>
</evidence>
<dbReference type="GO" id="GO:0003723">
    <property type="term" value="F:RNA binding"/>
    <property type="evidence" value="ECO:0007669"/>
    <property type="project" value="UniProtKB-UniRule"/>
</dbReference>
<feature type="compositionally biased region" description="Low complexity" evidence="2">
    <location>
        <begin position="109"/>
        <end position="131"/>
    </location>
</feature>
<dbReference type="PROSITE" id="PS50137">
    <property type="entry name" value="DS_RBD"/>
    <property type="match status" value="1"/>
</dbReference>
<name>A0AAW1SGN6_9CHLO</name>
<dbReference type="EMBL" id="JALJOS010000001">
    <property type="protein sequence ID" value="KAK9844682.1"/>
    <property type="molecule type" value="Genomic_DNA"/>
</dbReference>
<evidence type="ECO:0000313" key="5">
    <source>
        <dbReference type="Proteomes" id="UP001438707"/>
    </source>
</evidence>
<keyword evidence="5" id="KW-1185">Reference proteome</keyword>
<reference evidence="4 5" key="1">
    <citation type="journal article" date="2024" name="Nat. Commun.">
        <title>Phylogenomics reveals the evolutionary origins of lichenization in chlorophyte algae.</title>
        <authorList>
            <person name="Puginier C."/>
            <person name="Libourel C."/>
            <person name="Otte J."/>
            <person name="Skaloud P."/>
            <person name="Haon M."/>
            <person name="Grisel S."/>
            <person name="Petersen M."/>
            <person name="Berrin J.G."/>
            <person name="Delaux P.M."/>
            <person name="Dal Grande F."/>
            <person name="Keller J."/>
        </authorList>
    </citation>
    <scope>NUCLEOTIDE SEQUENCE [LARGE SCALE GENOMIC DNA]</scope>
    <source>
        <strain evidence="4 5">SAG 2145</strain>
    </source>
</reference>
<dbReference type="CDD" id="cd00048">
    <property type="entry name" value="DSRM_SF"/>
    <property type="match status" value="1"/>
</dbReference>
<evidence type="ECO:0000256" key="1">
    <source>
        <dbReference type="PROSITE-ProRule" id="PRU00266"/>
    </source>
</evidence>
<dbReference type="AlphaFoldDB" id="A0AAW1SGN6"/>
<evidence type="ECO:0000259" key="3">
    <source>
        <dbReference type="PROSITE" id="PS50137"/>
    </source>
</evidence>
<proteinExistence type="predicted"/>
<dbReference type="SUPFAM" id="SSF54768">
    <property type="entry name" value="dsRNA-binding domain-like"/>
    <property type="match status" value="1"/>
</dbReference>
<accession>A0AAW1SGN6</accession>
<comment type="caution">
    <text evidence="4">The sequence shown here is derived from an EMBL/GenBank/DDBJ whole genome shotgun (WGS) entry which is preliminary data.</text>
</comment>